<sequence length="294" mass="32161">MTSLTRRIAFTLAPQPPLPFKAAEDYADQALAWSAEVPDDLVITRDLAYGPDAAHRYDVFAPMDAQGLPVLVFWHGGGWTNGYKEFTGFMASQVARLNMVLVAPTYRLAPDYPMPAPIDDCRAMLAHLVAHGASHGIDATRMYLSGHSAGGHLAMMTALQPDALEQVGVPAASIRGCLPISGILDLHHTSPEPGSLDDRVYTAVLSDRYDDAMMSPISWTRGNRVPMRLSYGENDSARVILSNRRTARLLAAQPASTTLTMRAGMTHFDTHLTLRDPADQWYADLDQLVRNTDS</sequence>
<dbReference type="Proteomes" id="UP000542125">
    <property type="component" value="Unassembled WGS sequence"/>
</dbReference>
<reference evidence="3 4" key="1">
    <citation type="submission" date="2020-07" db="EMBL/GenBank/DDBJ databases">
        <title>Genomic Encyclopedia of Type Strains, Phase IV (KMG-V): Genome sequencing to study the core and pangenomes of soil and plant-associated prokaryotes.</title>
        <authorList>
            <person name="Whitman W."/>
        </authorList>
    </citation>
    <scope>NUCLEOTIDE SEQUENCE [LARGE SCALE GENOMIC DNA]</scope>
    <source>
        <strain evidence="3 4">SAS40</strain>
    </source>
</reference>
<dbReference type="PANTHER" id="PTHR48081:SF33">
    <property type="entry name" value="KYNURENINE FORMAMIDASE"/>
    <property type="match status" value="1"/>
</dbReference>
<dbReference type="Pfam" id="PF20434">
    <property type="entry name" value="BD-FAE"/>
    <property type="match status" value="1"/>
</dbReference>
<dbReference type="EMBL" id="JACBYR010000001">
    <property type="protein sequence ID" value="NYE83110.1"/>
    <property type="molecule type" value="Genomic_DNA"/>
</dbReference>
<evidence type="ECO:0000256" key="1">
    <source>
        <dbReference type="ARBA" id="ARBA00022801"/>
    </source>
</evidence>
<feature type="domain" description="BD-FAE-like" evidence="2">
    <location>
        <begin position="58"/>
        <end position="236"/>
    </location>
</feature>
<dbReference type="PANTHER" id="PTHR48081">
    <property type="entry name" value="AB HYDROLASE SUPERFAMILY PROTEIN C4A8.06C"/>
    <property type="match status" value="1"/>
</dbReference>
<organism evidence="3 4">
    <name type="scientific">Pigmentiphaga litoralis</name>
    <dbReference type="NCBI Taxonomy" id="516702"/>
    <lineage>
        <taxon>Bacteria</taxon>
        <taxon>Pseudomonadati</taxon>
        <taxon>Pseudomonadota</taxon>
        <taxon>Betaproteobacteria</taxon>
        <taxon>Burkholderiales</taxon>
        <taxon>Alcaligenaceae</taxon>
        <taxon>Pigmentiphaga</taxon>
    </lineage>
</organism>
<comment type="caution">
    <text evidence="3">The sequence shown here is derived from an EMBL/GenBank/DDBJ whole genome shotgun (WGS) entry which is preliminary data.</text>
</comment>
<dbReference type="InterPro" id="IPR049492">
    <property type="entry name" value="BD-FAE-like_dom"/>
</dbReference>
<gene>
    <name evidence="3" type="ORF">FHW18_002381</name>
</gene>
<keyword evidence="4" id="KW-1185">Reference proteome</keyword>
<evidence type="ECO:0000313" key="3">
    <source>
        <dbReference type="EMBL" id="NYE83110.1"/>
    </source>
</evidence>
<accession>A0A7Y9IUK4</accession>
<name>A0A7Y9IUK4_9BURK</name>
<dbReference type="InterPro" id="IPR050300">
    <property type="entry name" value="GDXG_lipolytic_enzyme"/>
</dbReference>
<dbReference type="AlphaFoldDB" id="A0A7Y9IUK4"/>
<evidence type="ECO:0000259" key="2">
    <source>
        <dbReference type="Pfam" id="PF20434"/>
    </source>
</evidence>
<dbReference type="RefSeq" id="WP_179586510.1">
    <property type="nucleotide sequence ID" value="NZ_JACBYR010000001.1"/>
</dbReference>
<dbReference type="InterPro" id="IPR029058">
    <property type="entry name" value="AB_hydrolase_fold"/>
</dbReference>
<dbReference type="GO" id="GO:0016787">
    <property type="term" value="F:hydrolase activity"/>
    <property type="evidence" value="ECO:0007669"/>
    <property type="project" value="UniProtKB-KW"/>
</dbReference>
<dbReference type="SUPFAM" id="SSF53474">
    <property type="entry name" value="alpha/beta-Hydrolases"/>
    <property type="match status" value="1"/>
</dbReference>
<keyword evidence="1" id="KW-0378">Hydrolase</keyword>
<evidence type="ECO:0000313" key="4">
    <source>
        <dbReference type="Proteomes" id="UP000542125"/>
    </source>
</evidence>
<dbReference type="Gene3D" id="3.40.50.1820">
    <property type="entry name" value="alpha/beta hydrolase"/>
    <property type="match status" value="1"/>
</dbReference>
<proteinExistence type="predicted"/>
<protein>
    <submittedName>
        <fullName evidence="3">Acetyl esterase/lipase</fullName>
    </submittedName>
</protein>